<dbReference type="SUPFAM" id="SSF56176">
    <property type="entry name" value="FAD-binding/transporter-associated domain-like"/>
    <property type="match status" value="1"/>
</dbReference>
<evidence type="ECO:0000256" key="3">
    <source>
        <dbReference type="SAM" id="Coils"/>
    </source>
</evidence>
<feature type="region of interest" description="Disordered" evidence="4">
    <location>
        <begin position="918"/>
        <end position="1063"/>
    </location>
</feature>
<evidence type="ECO:0000259" key="6">
    <source>
        <dbReference type="PROSITE" id="PS51387"/>
    </source>
</evidence>
<feature type="compositionally biased region" description="Basic and acidic residues" evidence="4">
    <location>
        <begin position="1090"/>
        <end position="1099"/>
    </location>
</feature>
<evidence type="ECO:0000256" key="5">
    <source>
        <dbReference type="SAM" id="SignalP"/>
    </source>
</evidence>
<keyword evidence="3" id="KW-0175">Coiled coil</keyword>
<dbReference type="Pfam" id="PF08031">
    <property type="entry name" value="BBE"/>
    <property type="match status" value="1"/>
</dbReference>
<dbReference type="Proteomes" id="UP000054302">
    <property type="component" value="Unassembled WGS sequence"/>
</dbReference>
<feature type="compositionally biased region" description="Polar residues" evidence="4">
    <location>
        <begin position="1744"/>
        <end position="1753"/>
    </location>
</feature>
<feature type="compositionally biased region" description="Basic and acidic residues" evidence="4">
    <location>
        <begin position="1032"/>
        <end position="1063"/>
    </location>
</feature>
<evidence type="ECO:0000313" key="7">
    <source>
        <dbReference type="EMBL" id="KIV92043.1"/>
    </source>
</evidence>
<dbReference type="VEuPathDB" id="FungiDB:PV10_06518"/>
<dbReference type="PROSITE" id="PS51387">
    <property type="entry name" value="FAD_PCMH"/>
    <property type="match status" value="1"/>
</dbReference>
<dbReference type="OrthoDB" id="9983560at2759"/>
<feature type="compositionally biased region" description="Polar residues" evidence="4">
    <location>
        <begin position="1156"/>
        <end position="1169"/>
    </location>
</feature>
<evidence type="ECO:0000256" key="2">
    <source>
        <dbReference type="ARBA" id="ARBA00023002"/>
    </source>
</evidence>
<dbReference type="RefSeq" id="XP_016223617.1">
    <property type="nucleotide sequence ID" value="XM_016371324.1"/>
</dbReference>
<feature type="domain" description="FAD-binding PCMH-type" evidence="6">
    <location>
        <begin position="114"/>
        <end position="298"/>
    </location>
</feature>
<dbReference type="GeneID" id="27324363"/>
<dbReference type="Gene3D" id="3.30.465.10">
    <property type="match status" value="2"/>
</dbReference>
<keyword evidence="5" id="KW-0732">Signal</keyword>
<dbReference type="GO" id="GO:0071949">
    <property type="term" value="F:FAD binding"/>
    <property type="evidence" value="ECO:0007669"/>
    <property type="project" value="InterPro"/>
</dbReference>
<dbReference type="InterPro" id="IPR016166">
    <property type="entry name" value="FAD-bd_PCMH"/>
</dbReference>
<dbReference type="InterPro" id="IPR016169">
    <property type="entry name" value="FAD-bd_PCMH_sub2"/>
</dbReference>
<feature type="region of interest" description="Disordered" evidence="4">
    <location>
        <begin position="1156"/>
        <end position="1369"/>
    </location>
</feature>
<dbReference type="EMBL" id="KN847523">
    <property type="protein sequence ID" value="KIV92043.1"/>
    <property type="molecule type" value="Genomic_DNA"/>
</dbReference>
<feature type="region of interest" description="Disordered" evidence="4">
    <location>
        <begin position="1649"/>
        <end position="1728"/>
    </location>
</feature>
<feature type="chain" id="PRO_5002237989" description="FAD-binding PCMH-type domain-containing protein" evidence="5">
    <location>
        <begin position="18"/>
        <end position="2044"/>
    </location>
</feature>
<dbReference type="InterPro" id="IPR006094">
    <property type="entry name" value="Oxid_FAD_bind_N"/>
</dbReference>
<evidence type="ECO:0000256" key="4">
    <source>
        <dbReference type="SAM" id="MobiDB-lite"/>
    </source>
</evidence>
<proteinExistence type="inferred from homology"/>
<feature type="region of interest" description="Disordered" evidence="4">
    <location>
        <begin position="1449"/>
        <end position="1489"/>
    </location>
</feature>
<feature type="compositionally biased region" description="Basic and acidic residues" evidence="4">
    <location>
        <begin position="556"/>
        <end position="565"/>
    </location>
</feature>
<feature type="compositionally biased region" description="Polar residues" evidence="4">
    <location>
        <begin position="584"/>
        <end position="598"/>
    </location>
</feature>
<dbReference type="PANTHER" id="PTHR13878">
    <property type="entry name" value="GULONOLACTONE OXIDASE"/>
    <property type="match status" value="1"/>
</dbReference>
<reference evidence="7 8" key="1">
    <citation type="submission" date="2015-01" db="EMBL/GenBank/DDBJ databases">
        <title>The Genome Sequence of Exophiala mesophila CBS40295.</title>
        <authorList>
            <consortium name="The Broad Institute Genomics Platform"/>
            <person name="Cuomo C."/>
            <person name="de Hoog S."/>
            <person name="Gorbushina A."/>
            <person name="Stielow B."/>
            <person name="Teixiera M."/>
            <person name="Abouelleil A."/>
            <person name="Chapman S.B."/>
            <person name="Priest M."/>
            <person name="Young S.K."/>
            <person name="Wortman J."/>
            <person name="Nusbaum C."/>
            <person name="Birren B."/>
        </authorList>
    </citation>
    <scope>NUCLEOTIDE SEQUENCE [LARGE SCALE GENOMIC DNA]</scope>
    <source>
        <strain evidence="7 8">CBS 40295</strain>
    </source>
</reference>
<dbReference type="InterPro" id="IPR012951">
    <property type="entry name" value="BBE"/>
</dbReference>
<dbReference type="HOGENOM" id="CLU_233221_0_0_1"/>
<feature type="region of interest" description="Disordered" evidence="4">
    <location>
        <begin position="1087"/>
        <end position="1118"/>
    </location>
</feature>
<feature type="compositionally biased region" description="Polar residues" evidence="4">
    <location>
        <begin position="1330"/>
        <end position="1364"/>
    </location>
</feature>
<feature type="signal peptide" evidence="5">
    <location>
        <begin position="1"/>
        <end position="17"/>
    </location>
</feature>
<dbReference type="Pfam" id="PF01565">
    <property type="entry name" value="FAD_binding_4"/>
    <property type="match status" value="1"/>
</dbReference>
<keyword evidence="8" id="KW-1185">Reference proteome</keyword>
<keyword evidence="2" id="KW-0560">Oxidoreductase</keyword>
<feature type="compositionally biased region" description="Basic residues" evidence="4">
    <location>
        <begin position="573"/>
        <end position="582"/>
    </location>
</feature>
<feature type="region of interest" description="Disordered" evidence="4">
    <location>
        <begin position="1741"/>
        <end position="1791"/>
    </location>
</feature>
<dbReference type="GO" id="GO:0016491">
    <property type="term" value="F:oxidoreductase activity"/>
    <property type="evidence" value="ECO:0007669"/>
    <property type="project" value="UniProtKB-KW"/>
</dbReference>
<feature type="compositionally biased region" description="Basic and acidic residues" evidence="4">
    <location>
        <begin position="948"/>
        <end position="976"/>
    </location>
</feature>
<feature type="compositionally biased region" description="Polar residues" evidence="4">
    <location>
        <begin position="1282"/>
        <end position="1310"/>
    </location>
</feature>
<feature type="region of interest" description="Disordered" evidence="4">
    <location>
        <begin position="819"/>
        <end position="858"/>
    </location>
</feature>
<dbReference type="PANTHER" id="PTHR13878:SF91">
    <property type="entry name" value="FAD BINDING DOMAIN PROTEIN (AFU_ORTHOLOGUE AFUA_6G12070)-RELATED"/>
    <property type="match status" value="1"/>
</dbReference>
<gene>
    <name evidence="7" type="ORF">PV10_06518</name>
</gene>
<feature type="compositionally biased region" description="Low complexity" evidence="4">
    <location>
        <begin position="1700"/>
        <end position="1724"/>
    </location>
</feature>
<protein>
    <recommendedName>
        <fullName evidence="6">FAD-binding PCMH-type domain-containing protein</fullName>
    </recommendedName>
</protein>
<dbReference type="InterPro" id="IPR050432">
    <property type="entry name" value="FAD-linked_Oxidoreductases_BP"/>
</dbReference>
<sequence>MLLQTFLFFVLLELGLATAPRPRQRYRYGDAGWPDDRTWQAFNESISGRLVRTFPSAAVCHQDQYDADRCAEARADWSNSFWRTNQSGAYTAMAWELGDQQCFTNGSDTDPCEQGLVPYFSVAAESVEDIQAAVKFASKKDLYLAVKNTGHDHLGRSSGQGSFSIWTHNLKGREWTNAFTAQGAPPGTEGVPAVTLQAGEQWLDVYEAAAKQGVIVVGGHARTVGAAGGWLTGGGHSAWSNLYGLGVDNLLQATLVNSCGDHVTINQYTDPDHFWALRGGGGSAWGVITSVTYKTHPEPANGIQVAVVQINATNQGSLRPVLEKALGAIVNVTDAGYTGYGFLLGGISAILIRPGGTEEDLEKCFASFSEVAQIEGASPVFFNITYPRWTDYTVDFLSDPNVAHNVMDASRLLTPSMAFDKANEIVDLILEVGEEHAPFFNFIGHVNSDQREATSVHPVWREGRGVLSFGTDWEDTASEDEKKSKRDWLVKISQRWDEIAGATGGTYMNEANPYEPNWENAFWGSNYDRLLQIKRKLDPTNLWGLYPAPDEASTDVDQHRDRDRQAGSAVNKRSPRFGHRFGHQQPTRNHPPSDSLHTSRFRSTRENPRVDTDDEPLPASRERFAPVQKQHESAPQSAGHAQWSLIDADDDIYELTEIPHLSNVTILPGDTAANEQLSDVQHPTSDRDHYFRGPASDIDFTTPSPVQTPILNPASDVDFTTPSPIQTPILNPAFDVAFTTPSPIQSPILNPAGCLGKRTASSNELVANKRRLRVTQQAQKILSSPLTDNLDAKPYSLMSARHDDFLDYGTRARQSSIAPFLSTRISGRPDSATTMPDKEQSQDTQTSKNTRDDSGILNFDLDMPYNFLGTSQESIDPGLITTSPTLEEQEASAQKSRMLREKALGRASNLNVAMSTYDSITPESHPDQPPSDAHESTTQASSPGIGGDTRHVEEEGHSENQVDRHLQESDATHNDETPVNDIRQPQKSNAPDNETLLNDIRHSQESHPTNNDAPLNEMRRPRPRPHGSHATNLEKHLNDIQRSHESNASDRGTHLKDIRRPRESHATNLEKHLNDIQRLHESNAVARGTHLKDIRRSHESNSTNLERPLNDIQPAHKSNNAAARETYLKDIRRPHESHATNGERPLNDIQRAHESNNAADPQTHLNNETHLNDIHCPQGSHPKNHDAPMNDIRRPPPPESHATNHDIRRPRPPERHATNHGPSLKDILQPRPHKGHALDHPAPLNDRAHESHATNHDIRRPQGSHPNNRDAPVNDVRRSESHATNNDAPLNNNQQHHRMSNTVDHGTHLNNIRRPHQSDVTERERPLNDIHSTSATGKANDIHPTTSTREASDVHTTISPNTPNVAPRPSGFEMLAVRRGNHFWSTNDHRGAAPAPVAVTHQDKANTPSKQKQPFGTRIPTQVADNLTEVLPNASPVKETEQRLNHRLPLMNRNGGGRQATRATDVPDRPARGITLGEHSPSQDRPREVGGSSIEIARDAVELTLPHRFDTWSEEGQQIIREHEIAKEANRDLEALFVAVGRIAQLRSFGFLKAIEEKELCSVQQFLDLVGRRRLSGKRQRPDISKISSRMRQRVTAAGGSLPTQNVVEQNIALLFPIEAIQDARNQMADLKAKIERLGAKRQNISKHRALPSIQVTANRDNRESEGSQNLDIPANIPVNASRHSRTPQLETLGTPLALTVPSPRSSPPAAAAPALPTPVAAPRIRGSQGFDQGLLDRMRKQSLAKQSQPEENQSGEEDEAASSSAETTTESDDDEADSDSDGETSGPSELFEYTVSSIYAGVEDYDSGDEYICLKTTDVKKANQKVDKLATEFEKKYPPEEGLRFGRRSNRSSWENGLVERYVSLGEDEVREARFFVKRQIASVARSAYRIARTRDPVISRIFYKVEWEKVTEYEEQQEQEEGEAQAEINWGPPERSTIPLHEILSFTTSAQANRHAADVWLAWYFRYFPGLEMEQQRRLDAEEIERELEMKADFGLFAKEDSFYSGQVPENDGDGGELQTPQRVRETFKIWVRKDHVYGPPN</sequence>
<accession>A0A0D1ZYY7</accession>
<feature type="region of interest" description="Disordered" evidence="4">
    <location>
        <begin position="541"/>
        <end position="619"/>
    </location>
</feature>
<feature type="compositionally biased region" description="Basic and acidic residues" evidence="4">
    <location>
        <begin position="1246"/>
        <end position="1260"/>
    </location>
</feature>
<dbReference type="STRING" id="212818.A0A0D1ZYY7"/>
<feature type="compositionally biased region" description="Basic and acidic residues" evidence="4">
    <location>
        <begin position="1183"/>
        <end position="1217"/>
    </location>
</feature>
<comment type="similarity">
    <text evidence="1">Belongs to the oxygen-dependent FAD-linked oxidoreductase family.</text>
</comment>
<organism evidence="7 8">
    <name type="scientific">Exophiala mesophila</name>
    <name type="common">Black yeast-like fungus</name>
    <dbReference type="NCBI Taxonomy" id="212818"/>
    <lineage>
        <taxon>Eukaryota</taxon>
        <taxon>Fungi</taxon>
        <taxon>Dikarya</taxon>
        <taxon>Ascomycota</taxon>
        <taxon>Pezizomycotina</taxon>
        <taxon>Eurotiomycetes</taxon>
        <taxon>Chaetothyriomycetidae</taxon>
        <taxon>Chaetothyriales</taxon>
        <taxon>Herpotrichiellaceae</taxon>
        <taxon>Exophiala</taxon>
    </lineage>
</organism>
<feature type="compositionally biased region" description="Polar residues" evidence="4">
    <location>
        <begin position="876"/>
        <end position="895"/>
    </location>
</feature>
<evidence type="ECO:0000313" key="8">
    <source>
        <dbReference type="Proteomes" id="UP000054302"/>
    </source>
</evidence>
<feature type="compositionally biased region" description="Basic and acidic residues" evidence="4">
    <location>
        <begin position="1316"/>
        <end position="1328"/>
    </location>
</feature>
<name>A0A0D1ZYY7_EXOME</name>
<dbReference type="InterPro" id="IPR036318">
    <property type="entry name" value="FAD-bd_PCMH-like_sf"/>
</dbReference>
<feature type="compositionally biased region" description="Polar residues" evidence="4">
    <location>
        <begin position="983"/>
        <end position="996"/>
    </location>
</feature>
<evidence type="ECO:0000256" key="1">
    <source>
        <dbReference type="ARBA" id="ARBA00005466"/>
    </source>
</evidence>
<feature type="compositionally biased region" description="Acidic residues" evidence="4">
    <location>
        <begin position="1770"/>
        <end position="1783"/>
    </location>
</feature>
<feature type="region of interest" description="Disordered" evidence="4">
    <location>
        <begin position="876"/>
        <end position="898"/>
    </location>
</feature>
<feature type="coiled-coil region" evidence="3">
    <location>
        <begin position="1621"/>
        <end position="1648"/>
    </location>
</feature>
<dbReference type="OMA" id="NNDAPLN"/>